<feature type="coiled-coil region" evidence="1">
    <location>
        <begin position="1285"/>
        <end position="1316"/>
    </location>
</feature>
<dbReference type="Gene3D" id="3.40.50.300">
    <property type="entry name" value="P-loop containing nucleotide triphosphate hydrolases"/>
    <property type="match status" value="1"/>
</dbReference>
<proteinExistence type="predicted"/>
<feature type="region of interest" description="Disordered" evidence="2">
    <location>
        <begin position="17"/>
        <end position="40"/>
    </location>
</feature>
<reference evidence="4 5" key="1">
    <citation type="submission" date="2020-06" db="EMBL/GenBank/DDBJ databases">
        <authorList>
            <person name="Li R."/>
            <person name="Bekaert M."/>
        </authorList>
    </citation>
    <scope>NUCLEOTIDE SEQUENCE [LARGE SCALE GENOMIC DNA]</scope>
    <source>
        <strain evidence="5">wild</strain>
    </source>
</reference>
<evidence type="ECO:0000256" key="2">
    <source>
        <dbReference type="SAM" id="MobiDB-lite"/>
    </source>
</evidence>
<dbReference type="Pfam" id="PF04326">
    <property type="entry name" value="SLFN_AlbA_2"/>
    <property type="match status" value="1"/>
</dbReference>
<dbReference type="InterPro" id="IPR027417">
    <property type="entry name" value="P-loop_NTPase"/>
</dbReference>
<accession>A0A6J8CV51</accession>
<sequence>MWNGHLDIEIKRGINIKRRPLQPNEQSNKSDGKKEQRQDVKDFNLNIKSEMPVNVVKEKNPKEIDNILRLVCACLNSQDGFELTLTNKRHDKANTQDFDIWYDRIEKNMKRYFSAPICKFIDIYGNCNSEKIRIHVKQRAPQLCSLDTYLYYPSVSAVEQVAYTEAIDILNKPRQINKAEEMKMRSYRMFDTLDDFRNENVNLQFKSITGDSVSTTLSNMCLEYISAFCNHKGGLILFGIEDKEGKVVGVTIHSKTDIENKLKEKIASLKFGSFDGKMEKGVNWDIDYFSIKMDGEFYRVERDEQFFLKYEKEQTLELMEENSTQWWTLRNFENQRGLARADSFEKDQKTWYKVSKNDGAFEKGDIVTMIGDEEEINMFKCKSGNGKLGTIRKTNLVKDISKWYTAKCNGTGKKPYEKGEVLKLISKDNGEWWNFETVNNAIKQLPASAVKVLNDDSCDGQEHEKEDSEKTQVIALSVGTISGGVFTADPESYYADDKGQVHKYTFEDWKSIMIKSEKDAPFTKRSGEEMQLSINELSVNNDSAHNETIEVLKETASDISLLKDIVTSWKTTSQTPKRSKGTEVIKEDISEIFLVPSNLFEHHVTHDYKRTRNDEKIKEILENHNCVTVKGYIGTGKSQLALRYGLNMKNSDTLVWQFNCSDIQALWRSTSDLCKELHYKVKDTQDKTEDVHLMIKTINVFLETNQTKFHILIFDNVVEDLRLIVKKFIDAYLAKGGNRKVLVTSSFSVTDKELEITGFSEEEAINFLDAIEGSDEDGAELVKTFSCNPLGLKIAKTYIKDCQISIGAFLGILSSPQGAKNIENSVAIKKCPELKPLFQSLRLILNIIQSDSPSILQRILMMQFLCADTIPVILLENAQTSLFSGNITTEGSESNFECINNVISTLKRYSFATVSGNGYKRVFHTHSAILLALKSYTSETLKSNDITSMYMLKALLWAVVCLMHKDNRQTVDLVRHTSLLPHAESILNHTSTLLENDEAVKKQFVEDISFSLPLVYVSDIVGYTYDFDEMHHLGEKYSKITESYFMKMVERSLSSHSSKIADMQVNAEKSAAFLYENLRNIVNKNENMLNTIGKWYVLNKHRSENELIILENGLQVAGKSLNGKLKTEEDLNLLCENNLAVPKSRMGYFYLFEVCISLLYSYGRRPFYTMVKTSESLLSDCSYVLDVADHLSNLVIKEYPDWKILHHLLIKRSGTIQKALIQESNLTQTDMKSLTEIADQCLRSLEEKSRYFLFGTLCLETENDDFNKVIWMKQLVKCYKIMLNVATEESQKNEIEQRAKEHVKKLEGLIEKFESTSSFPGLIICIGEFYKCIRDFQSAKATFKKLFPKDTQVEQKVKIRKHVRKAHINYFHCLMLETRNSILENVRSDACGEIKLLVAKCYKILMNHEELKELEDILFNSMQEIIMEHEKTACYVYLENRLLHLQNGDLETDVFKQHVKEIAELLNKYSNMPLNHETSGLSNMKNKLSDLRNNHNA</sequence>
<keyword evidence="1" id="KW-0175">Coiled coil</keyword>
<protein>
    <recommendedName>
        <fullName evidence="3">Schlafen AlbA-2 domain-containing protein</fullName>
    </recommendedName>
</protein>
<dbReference type="InterPro" id="IPR038461">
    <property type="entry name" value="Schlafen_AlbA_2_dom_sf"/>
</dbReference>
<evidence type="ECO:0000313" key="5">
    <source>
        <dbReference type="Proteomes" id="UP000507470"/>
    </source>
</evidence>
<name>A0A6J8CV51_MYTCO</name>
<evidence type="ECO:0000313" key="4">
    <source>
        <dbReference type="EMBL" id="CAC5399715.1"/>
    </source>
</evidence>
<evidence type="ECO:0000256" key="1">
    <source>
        <dbReference type="SAM" id="Coils"/>
    </source>
</evidence>
<feature type="compositionally biased region" description="Basic and acidic residues" evidence="2">
    <location>
        <begin position="28"/>
        <end position="40"/>
    </location>
</feature>
<dbReference type="InterPro" id="IPR007421">
    <property type="entry name" value="Schlafen_AlbA_2_dom"/>
</dbReference>
<gene>
    <name evidence="4" type="ORF">MCOR_33955</name>
</gene>
<organism evidence="4 5">
    <name type="scientific">Mytilus coruscus</name>
    <name type="common">Sea mussel</name>
    <dbReference type="NCBI Taxonomy" id="42192"/>
    <lineage>
        <taxon>Eukaryota</taxon>
        <taxon>Metazoa</taxon>
        <taxon>Spiralia</taxon>
        <taxon>Lophotrochozoa</taxon>
        <taxon>Mollusca</taxon>
        <taxon>Bivalvia</taxon>
        <taxon>Autobranchia</taxon>
        <taxon>Pteriomorphia</taxon>
        <taxon>Mytilida</taxon>
        <taxon>Mytiloidea</taxon>
        <taxon>Mytilidae</taxon>
        <taxon>Mytilinae</taxon>
        <taxon>Mytilus</taxon>
    </lineage>
</organism>
<dbReference type="Gene3D" id="3.30.950.30">
    <property type="entry name" value="Schlafen, AAA domain"/>
    <property type="match status" value="1"/>
</dbReference>
<feature type="compositionally biased region" description="Basic and acidic residues" evidence="2">
    <location>
        <begin position="1487"/>
        <end position="1497"/>
    </location>
</feature>
<feature type="region of interest" description="Disordered" evidence="2">
    <location>
        <begin position="1478"/>
        <end position="1497"/>
    </location>
</feature>
<dbReference type="OrthoDB" id="6052143at2759"/>
<dbReference type="SUPFAM" id="SSF52540">
    <property type="entry name" value="P-loop containing nucleoside triphosphate hydrolases"/>
    <property type="match status" value="1"/>
</dbReference>
<dbReference type="EMBL" id="CACVKT020006055">
    <property type="protein sequence ID" value="CAC5399715.1"/>
    <property type="molecule type" value="Genomic_DNA"/>
</dbReference>
<dbReference type="Proteomes" id="UP000507470">
    <property type="component" value="Unassembled WGS sequence"/>
</dbReference>
<feature type="domain" description="Schlafen AlbA-2" evidence="3">
    <location>
        <begin position="199"/>
        <end position="269"/>
    </location>
</feature>
<evidence type="ECO:0000259" key="3">
    <source>
        <dbReference type="Pfam" id="PF04326"/>
    </source>
</evidence>
<keyword evidence="5" id="KW-1185">Reference proteome</keyword>